<feature type="transmembrane region" description="Helical" evidence="1">
    <location>
        <begin position="50"/>
        <end position="70"/>
    </location>
</feature>
<dbReference type="RefSeq" id="XP_001012685.1">
    <property type="nucleotide sequence ID" value="XM_001012685.3"/>
</dbReference>
<organism evidence="2 3">
    <name type="scientific">Tetrahymena thermophila (strain SB210)</name>
    <dbReference type="NCBI Taxonomy" id="312017"/>
    <lineage>
        <taxon>Eukaryota</taxon>
        <taxon>Sar</taxon>
        <taxon>Alveolata</taxon>
        <taxon>Ciliophora</taxon>
        <taxon>Intramacronucleata</taxon>
        <taxon>Oligohymenophorea</taxon>
        <taxon>Hymenostomatida</taxon>
        <taxon>Tetrahymenina</taxon>
        <taxon>Tetrahymenidae</taxon>
        <taxon>Tetrahymena</taxon>
    </lineage>
</organism>
<keyword evidence="1" id="KW-1133">Transmembrane helix</keyword>
<dbReference type="KEGG" id="tet:TTHERM_00085380"/>
<dbReference type="HOGENOM" id="CLU_1149192_0_0_1"/>
<evidence type="ECO:0000313" key="2">
    <source>
        <dbReference type="EMBL" id="EAR92440.1"/>
    </source>
</evidence>
<proteinExistence type="predicted"/>
<accession>Q236R0</accession>
<evidence type="ECO:0000313" key="3">
    <source>
        <dbReference type="Proteomes" id="UP000009168"/>
    </source>
</evidence>
<reference evidence="3" key="1">
    <citation type="journal article" date="2006" name="PLoS Biol.">
        <title>Macronuclear genome sequence of the ciliate Tetrahymena thermophila, a model eukaryote.</title>
        <authorList>
            <person name="Eisen J.A."/>
            <person name="Coyne R.S."/>
            <person name="Wu M."/>
            <person name="Wu D."/>
            <person name="Thiagarajan M."/>
            <person name="Wortman J.R."/>
            <person name="Badger J.H."/>
            <person name="Ren Q."/>
            <person name="Amedeo P."/>
            <person name="Jones K.M."/>
            <person name="Tallon L.J."/>
            <person name="Delcher A.L."/>
            <person name="Salzberg S.L."/>
            <person name="Silva J.C."/>
            <person name="Haas B.J."/>
            <person name="Majoros W.H."/>
            <person name="Farzad M."/>
            <person name="Carlton J.M."/>
            <person name="Smith R.K. Jr."/>
            <person name="Garg J."/>
            <person name="Pearlman R.E."/>
            <person name="Karrer K.M."/>
            <person name="Sun L."/>
            <person name="Manning G."/>
            <person name="Elde N.C."/>
            <person name="Turkewitz A.P."/>
            <person name="Asai D.J."/>
            <person name="Wilkes D.E."/>
            <person name="Wang Y."/>
            <person name="Cai H."/>
            <person name="Collins K."/>
            <person name="Stewart B.A."/>
            <person name="Lee S.R."/>
            <person name="Wilamowska K."/>
            <person name="Weinberg Z."/>
            <person name="Ruzzo W.L."/>
            <person name="Wloga D."/>
            <person name="Gaertig J."/>
            <person name="Frankel J."/>
            <person name="Tsao C.-C."/>
            <person name="Gorovsky M.A."/>
            <person name="Keeling P.J."/>
            <person name="Waller R.F."/>
            <person name="Patron N.J."/>
            <person name="Cherry J.M."/>
            <person name="Stover N.A."/>
            <person name="Krieger C.J."/>
            <person name="del Toro C."/>
            <person name="Ryder H.F."/>
            <person name="Williamson S.C."/>
            <person name="Barbeau R.A."/>
            <person name="Hamilton E.P."/>
            <person name="Orias E."/>
        </authorList>
    </citation>
    <scope>NUCLEOTIDE SEQUENCE [LARGE SCALE GENOMIC DNA]</scope>
    <source>
        <strain evidence="3">SB210</strain>
    </source>
</reference>
<dbReference type="EMBL" id="GG662749">
    <property type="protein sequence ID" value="EAR92440.1"/>
    <property type="molecule type" value="Genomic_DNA"/>
</dbReference>
<dbReference type="AlphaFoldDB" id="Q236R0"/>
<sequence>MIQPNQQQYLQLDNKVAGRACFLATNLINVLVHTLVLYEVYHNIGAKIWVLYVLLGYLVTYYTLGVVSAIDQNQSLHKFYKISCIIISVAHSIIALICLGCVIYLGTKPSYGSVADSLLFLLYLAILICTVIEVIIDYSNYKYINQLIASSSSQYFLGYSQPAQFAQPPIHQVAQPQQPQAQFSQPYVIHYPQLQQQIPQQNNIDLKQQQFAQPITADVLNASYTTHKQPLILQNGFTQFQ</sequence>
<keyword evidence="1 2" id="KW-0812">Transmembrane</keyword>
<dbReference type="InParanoid" id="Q236R0"/>
<feature type="transmembrane region" description="Helical" evidence="1">
    <location>
        <begin position="82"/>
        <end position="105"/>
    </location>
</feature>
<protein>
    <submittedName>
        <fullName evidence="2">Transmembrane protein, putative</fullName>
    </submittedName>
</protein>
<evidence type="ECO:0000256" key="1">
    <source>
        <dbReference type="SAM" id="Phobius"/>
    </source>
</evidence>
<feature type="transmembrane region" description="Helical" evidence="1">
    <location>
        <begin position="117"/>
        <end position="136"/>
    </location>
</feature>
<dbReference type="GeneID" id="7824253"/>
<keyword evidence="1" id="KW-0472">Membrane</keyword>
<gene>
    <name evidence="2" type="ORF">TTHERM_00085380</name>
</gene>
<keyword evidence="3" id="KW-1185">Reference proteome</keyword>
<name>Q236R0_TETTS</name>
<dbReference type="Proteomes" id="UP000009168">
    <property type="component" value="Unassembled WGS sequence"/>
</dbReference>
<feature type="transmembrane region" description="Helical" evidence="1">
    <location>
        <begin position="20"/>
        <end position="38"/>
    </location>
</feature>